<dbReference type="PANTHER" id="PTHR47412">
    <property type="entry name" value="FI01434P-RELATED"/>
    <property type="match status" value="1"/>
</dbReference>
<protein>
    <recommendedName>
        <fullName evidence="4">N-acetyllactosaminide beta-1,3-N-acetylglucosaminyltransferase</fullName>
    </recommendedName>
</protein>
<sequence length="471" mass="55656">MTTIRMRCYLLAIRCLRTKCCVIFALFSFIFLLGRMYQLRRYQIFSSMLKKHEDVSINVFTNLSKSRHFTAGMFLQNFVPQNFSYCKYRFGLPKTLEINESDIEFPPELREESDYRIIYNIVEPAYNTTKYDNNVTYCTHATPEFFYYLAEILYRWEGPVSIATFVPSTDATLILCILDRLCSCLPDMVRVSLHFVFPSKYAPKLLSCPPSIADTPSCIVPKIIVNKNIQTFRYSEELTYPVNVARNAARVQSLTKYTLVSDVELLPSRNLVTNFMKMVNALEKNSKFGLQEFVNRLVYVLPVFEVQSNEIVPEVKSKLLELYSQNQAFYFHRWVCSHCQRFPGLQRWLLKKSKVLDNTIQPFFVVRREFPFHRWEPVFIGTNSEPLYSELLTWEGQQDKMTQMHEMCLMKYHFVILDGAFMVHSPGVKRKVDVLRDSWRNFQQKKNSFYYDLIMKNINEKQKKNSRCKIH</sequence>
<dbReference type="KEGG" id="clec:106673052"/>
<evidence type="ECO:0000256" key="1">
    <source>
        <dbReference type="SAM" id="Phobius"/>
    </source>
</evidence>
<keyword evidence="1" id="KW-0472">Membrane</keyword>
<feature type="transmembrane region" description="Helical" evidence="1">
    <location>
        <begin position="20"/>
        <end position="37"/>
    </location>
</feature>
<dbReference type="GeneID" id="106673052"/>
<dbReference type="EnsemblMetazoa" id="XM_014405029.2">
    <property type="protein sequence ID" value="XP_014260515.1"/>
    <property type="gene ID" value="LOC106673052"/>
</dbReference>
<accession>A0A8I6S8D6</accession>
<evidence type="ECO:0000313" key="2">
    <source>
        <dbReference type="EnsemblMetazoa" id="XP_014260515.1"/>
    </source>
</evidence>
<evidence type="ECO:0008006" key="4">
    <source>
        <dbReference type="Google" id="ProtNLM"/>
    </source>
</evidence>
<dbReference type="Proteomes" id="UP000494040">
    <property type="component" value="Unassembled WGS sequence"/>
</dbReference>
<organism evidence="2 3">
    <name type="scientific">Cimex lectularius</name>
    <name type="common">Bed bug</name>
    <name type="synonym">Acanthia lectularia</name>
    <dbReference type="NCBI Taxonomy" id="79782"/>
    <lineage>
        <taxon>Eukaryota</taxon>
        <taxon>Metazoa</taxon>
        <taxon>Ecdysozoa</taxon>
        <taxon>Arthropoda</taxon>
        <taxon>Hexapoda</taxon>
        <taxon>Insecta</taxon>
        <taxon>Pterygota</taxon>
        <taxon>Neoptera</taxon>
        <taxon>Paraneoptera</taxon>
        <taxon>Hemiptera</taxon>
        <taxon>Heteroptera</taxon>
        <taxon>Panheteroptera</taxon>
        <taxon>Cimicomorpha</taxon>
        <taxon>Cimicidae</taxon>
        <taxon>Cimex</taxon>
    </lineage>
</organism>
<keyword evidence="3" id="KW-1185">Reference proteome</keyword>
<proteinExistence type="predicted"/>
<dbReference type="AlphaFoldDB" id="A0A8I6S8D6"/>
<name>A0A8I6S8D6_CIMLE</name>
<reference evidence="2" key="1">
    <citation type="submission" date="2022-01" db="UniProtKB">
        <authorList>
            <consortium name="EnsemblMetazoa"/>
        </authorList>
    </citation>
    <scope>IDENTIFICATION</scope>
</reference>
<dbReference type="RefSeq" id="XP_014260515.1">
    <property type="nucleotide sequence ID" value="XM_014405029.2"/>
</dbReference>
<evidence type="ECO:0000313" key="3">
    <source>
        <dbReference type="Proteomes" id="UP000494040"/>
    </source>
</evidence>
<keyword evidence="1" id="KW-0812">Transmembrane</keyword>
<dbReference type="OMA" id="EGRQDKM"/>
<keyword evidence="1" id="KW-1133">Transmembrane helix</keyword>
<dbReference type="Pfam" id="PF13896">
    <property type="entry name" value="Glyco_transf_49"/>
    <property type="match status" value="1"/>
</dbReference>
<dbReference type="OrthoDB" id="9974378at2759"/>
<dbReference type="PANTHER" id="PTHR47412:SF1">
    <property type="entry name" value="FI01434P-RELATED"/>
    <property type="match status" value="1"/>
</dbReference>